<feature type="compositionally biased region" description="Low complexity" evidence="1">
    <location>
        <begin position="294"/>
        <end position="324"/>
    </location>
</feature>
<evidence type="ECO:0000313" key="2">
    <source>
        <dbReference type="EMBL" id="TNN34441.1"/>
    </source>
</evidence>
<protein>
    <submittedName>
        <fullName evidence="2">Uncharacterized protein</fullName>
    </submittedName>
</protein>
<feature type="compositionally biased region" description="Low complexity" evidence="1">
    <location>
        <begin position="94"/>
        <end position="109"/>
    </location>
</feature>
<feature type="compositionally biased region" description="Low complexity" evidence="1">
    <location>
        <begin position="331"/>
        <end position="342"/>
    </location>
</feature>
<feature type="region of interest" description="Disordered" evidence="1">
    <location>
        <begin position="94"/>
        <end position="124"/>
    </location>
</feature>
<sequence length="342" mass="33838">MQASGTRPLHVEPLDDPEEFFASLKASVTRTPAAPPEPPAAGRLAAAWLLGSRGRRAAGCGFPLDGGGALRSGGGPAAALSALCSRLSTLSHISHSRSSSAGSSQTGSAEKNDDRSSSSGRAGAAGGAAAAASAGKLRDVFAAVGSEALGGTGGSRAENRFCGASPAAAPRSFGSVRVLWKETFGLGSSVNVALRLPVWTAAPAGLPRGFWVELSRGAAKLWGFWVISNANEALSRSSFSQSSSNSSGAAAETPDAAPCVGAAGFPAASLGAGRTGDGRADDPGLRPPLKNCVGPSNRKSRSSSISGSGRRSAGPLAAGRRLAGNEAALGSASSRSEPASSD</sequence>
<reference evidence="2 3" key="1">
    <citation type="submission" date="2019-03" db="EMBL/GenBank/DDBJ databases">
        <title>First draft genome of Liparis tanakae, snailfish: a comprehensive survey of snailfish specific genes.</title>
        <authorList>
            <person name="Kim W."/>
            <person name="Song I."/>
            <person name="Jeong J.-H."/>
            <person name="Kim D."/>
            <person name="Kim S."/>
            <person name="Ryu S."/>
            <person name="Song J.Y."/>
            <person name="Lee S.K."/>
        </authorList>
    </citation>
    <scope>NUCLEOTIDE SEQUENCE [LARGE SCALE GENOMIC DNA]</scope>
    <source>
        <tissue evidence="2">Muscle</tissue>
    </source>
</reference>
<accession>A0A4Z2F0Z9</accession>
<evidence type="ECO:0000256" key="1">
    <source>
        <dbReference type="SAM" id="MobiDB-lite"/>
    </source>
</evidence>
<feature type="region of interest" description="Disordered" evidence="1">
    <location>
        <begin position="270"/>
        <end position="342"/>
    </location>
</feature>
<name>A0A4Z2F0Z9_9TELE</name>
<evidence type="ECO:0000313" key="3">
    <source>
        <dbReference type="Proteomes" id="UP000314294"/>
    </source>
</evidence>
<comment type="caution">
    <text evidence="2">The sequence shown here is derived from an EMBL/GenBank/DDBJ whole genome shotgun (WGS) entry which is preliminary data.</text>
</comment>
<proteinExistence type="predicted"/>
<dbReference type="EMBL" id="SRLO01001962">
    <property type="protein sequence ID" value="TNN34441.1"/>
    <property type="molecule type" value="Genomic_DNA"/>
</dbReference>
<gene>
    <name evidence="2" type="ORF">EYF80_055403</name>
</gene>
<keyword evidence="3" id="KW-1185">Reference proteome</keyword>
<dbReference type="AlphaFoldDB" id="A0A4Z2F0Z9"/>
<dbReference type="Proteomes" id="UP000314294">
    <property type="component" value="Unassembled WGS sequence"/>
</dbReference>
<organism evidence="2 3">
    <name type="scientific">Liparis tanakae</name>
    <name type="common">Tanaka's snailfish</name>
    <dbReference type="NCBI Taxonomy" id="230148"/>
    <lineage>
        <taxon>Eukaryota</taxon>
        <taxon>Metazoa</taxon>
        <taxon>Chordata</taxon>
        <taxon>Craniata</taxon>
        <taxon>Vertebrata</taxon>
        <taxon>Euteleostomi</taxon>
        <taxon>Actinopterygii</taxon>
        <taxon>Neopterygii</taxon>
        <taxon>Teleostei</taxon>
        <taxon>Neoteleostei</taxon>
        <taxon>Acanthomorphata</taxon>
        <taxon>Eupercaria</taxon>
        <taxon>Perciformes</taxon>
        <taxon>Cottioidei</taxon>
        <taxon>Cottales</taxon>
        <taxon>Liparidae</taxon>
        <taxon>Liparis</taxon>
    </lineage>
</organism>